<evidence type="ECO:0000256" key="3">
    <source>
        <dbReference type="ARBA" id="ARBA00023027"/>
    </source>
</evidence>
<dbReference type="Gene3D" id="3.20.170.30">
    <property type="match status" value="1"/>
</dbReference>
<name>A0A8X8GGE7_ACIGI</name>
<dbReference type="EMBL" id="JAHWXT010000001">
    <property type="protein sequence ID" value="MCF0264136.1"/>
    <property type="molecule type" value="Genomic_DNA"/>
</dbReference>
<keyword evidence="3 5" id="KW-0520">NAD</keyword>
<evidence type="ECO:0000313" key="7">
    <source>
        <dbReference type="Proteomes" id="UP000887320"/>
    </source>
</evidence>
<dbReference type="InterPro" id="IPR042080">
    <property type="entry name" value="RNA_2'-PTrans_N"/>
</dbReference>
<dbReference type="PANTHER" id="PTHR12684">
    <property type="entry name" value="PUTATIVE PHOSPHOTRANSFERASE"/>
    <property type="match status" value="1"/>
</dbReference>
<dbReference type="Pfam" id="PF01885">
    <property type="entry name" value="PTS_2-RNA"/>
    <property type="match status" value="1"/>
</dbReference>
<proteinExistence type="inferred from homology"/>
<comment type="caution">
    <text evidence="6">The sequence shown here is derived from an EMBL/GenBank/DDBJ whole genome shotgun (WGS) entry which is preliminary data.</text>
</comment>
<evidence type="ECO:0000256" key="5">
    <source>
        <dbReference type="HAMAP-Rule" id="MF_00299"/>
    </source>
</evidence>
<dbReference type="GO" id="GO:0003950">
    <property type="term" value="F:NAD+ poly-ADP-ribosyltransferase activity"/>
    <property type="evidence" value="ECO:0007669"/>
    <property type="project" value="InterPro"/>
</dbReference>
<dbReference type="PANTHER" id="PTHR12684:SF2">
    <property type="entry name" value="TRNA 2'-PHOSPHOTRANSFERASE 1"/>
    <property type="match status" value="1"/>
</dbReference>
<comment type="similarity">
    <text evidence="1 5">Belongs to the KptA/TPT1 family.</text>
</comment>
<dbReference type="GO" id="GO:0000215">
    <property type="term" value="F:tRNA 2'-phosphotransferase activity"/>
    <property type="evidence" value="ECO:0007669"/>
    <property type="project" value="TreeGrafter"/>
</dbReference>
<organism evidence="6 7">
    <name type="scientific">Acinetobacter guillouiae</name>
    <name type="common">Acinetobacter genomosp. 11</name>
    <dbReference type="NCBI Taxonomy" id="106649"/>
    <lineage>
        <taxon>Bacteria</taxon>
        <taxon>Pseudomonadati</taxon>
        <taxon>Pseudomonadota</taxon>
        <taxon>Gammaproteobacteria</taxon>
        <taxon>Moraxellales</taxon>
        <taxon>Moraxellaceae</taxon>
        <taxon>Acinetobacter</taxon>
    </lineage>
</organism>
<dbReference type="InterPro" id="IPR022928">
    <property type="entry name" value="RNA_2'-PTrans_KptA"/>
</dbReference>
<dbReference type="SUPFAM" id="SSF56399">
    <property type="entry name" value="ADP-ribosylation"/>
    <property type="match status" value="1"/>
</dbReference>
<comment type="function">
    <text evidence="4 5">Removes the 2'-phosphate from RNA via an intermediate in which the phosphate is ADP-ribosylated by NAD followed by a presumed transesterification to release the RNA and generate ADP-ribose 1''-2''-cyclic phosphate (APPR&gt;P). May function as an ADP-ribosylase.</text>
</comment>
<evidence type="ECO:0000256" key="2">
    <source>
        <dbReference type="ARBA" id="ARBA00022679"/>
    </source>
</evidence>
<evidence type="ECO:0000256" key="4">
    <source>
        <dbReference type="ARBA" id="ARBA00025212"/>
    </source>
</evidence>
<dbReference type="NCBIfam" id="NF002014">
    <property type="entry name" value="PRK00819.1-4"/>
    <property type="match status" value="1"/>
</dbReference>
<dbReference type="GO" id="GO:0006388">
    <property type="term" value="P:tRNA splicing, via endonucleolytic cleavage and ligation"/>
    <property type="evidence" value="ECO:0007669"/>
    <property type="project" value="UniProtKB-UniRule"/>
</dbReference>
<evidence type="ECO:0000256" key="1">
    <source>
        <dbReference type="ARBA" id="ARBA00009836"/>
    </source>
</evidence>
<dbReference type="InterPro" id="IPR002745">
    <property type="entry name" value="Ptrans_KptA/Tpt1"/>
</dbReference>
<protein>
    <recommendedName>
        <fullName evidence="5">Probable RNA 2'-phosphotransferase</fullName>
        <ecNumber evidence="5">2.7.1.-</ecNumber>
    </recommendedName>
</protein>
<dbReference type="HAMAP" id="MF_00299">
    <property type="entry name" value="KptA"/>
    <property type="match status" value="1"/>
</dbReference>
<dbReference type="AlphaFoldDB" id="A0A8X8GGE7"/>
<gene>
    <name evidence="5" type="primary">kptA</name>
    <name evidence="6" type="ORF">KW868_06585</name>
</gene>
<sequence>MKSSEKTLREHSKFLSLVLRHQPETIAIQLDSEGWTDVHILLQQMIKHKRPLKLVELIEIVESSDKKRFQLSPDQNKIRAVQGHSSAQVQREYVAITPPDTLFHGTATRFVDSILEKGLISGERHHVHLSANLVTAQKVGQRHGKVIIFILDTKQMHQDGFQFYCAENGVWLTEQVPIKYLKLFESESKKLIQW</sequence>
<dbReference type="EC" id="2.7.1.-" evidence="5"/>
<accession>A0A8X8GGE7</accession>
<evidence type="ECO:0000313" key="6">
    <source>
        <dbReference type="EMBL" id="MCF0264136.1"/>
    </source>
</evidence>
<dbReference type="RefSeq" id="WP_234623014.1">
    <property type="nucleotide sequence ID" value="NZ_JAHWXT010000001.1"/>
</dbReference>
<keyword evidence="2 5" id="KW-0808">Transferase</keyword>
<dbReference type="Gene3D" id="1.10.10.970">
    <property type="entry name" value="RNA 2'-phosphotransferase, Tpt1/KptA family, N-terminal domain"/>
    <property type="match status" value="1"/>
</dbReference>
<dbReference type="Proteomes" id="UP000887320">
    <property type="component" value="Unassembled WGS sequence"/>
</dbReference>
<reference evidence="6" key="1">
    <citation type="submission" date="2021-07" db="EMBL/GenBank/DDBJ databases">
        <authorList>
            <person name="Fernandez M."/>
            <person name="Pereira P."/>
            <person name="Torres Tejerizo G.A."/>
            <person name="Gonzalez P."/>
            <person name="Agostini E."/>
        </authorList>
    </citation>
    <scope>NUCLEOTIDE SEQUENCE</scope>
    <source>
        <strain evidence="6">SFC 500-1A</strain>
    </source>
</reference>
<dbReference type="InterPro" id="IPR042081">
    <property type="entry name" value="RNA_2'-PTrans_C"/>
</dbReference>